<dbReference type="InterPro" id="IPR050745">
    <property type="entry name" value="Multifunctional_regulatory"/>
</dbReference>
<dbReference type="Gene3D" id="1.25.40.20">
    <property type="entry name" value="Ankyrin repeat-containing domain"/>
    <property type="match status" value="1"/>
</dbReference>
<evidence type="ECO:0000256" key="7">
    <source>
        <dbReference type="PROSITE-ProRule" id="PRU00134"/>
    </source>
</evidence>
<evidence type="ECO:0000259" key="8">
    <source>
        <dbReference type="PROSITE" id="PS50865"/>
    </source>
</evidence>
<evidence type="ECO:0000256" key="2">
    <source>
        <dbReference type="ARBA" id="ARBA00022737"/>
    </source>
</evidence>
<name>M2PE89_CERS8</name>
<keyword evidence="5 6" id="KW-0040">ANK repeat</keyword>
<dbReference type="Pfam" id="PF00023">
    <property type="entry name" value="Ank"/>
    <property type="match status" value="1"/>
</dbReference>
<feature type="repeat" description="ANK" evidence="6">
    <location>
        <begin position="187"/>
        <end position="219"/>
    </location>
</feature>
<dbReference type="HOGENOM" id="CLU_034220_0_0_1"/>
<dbReference type="SUPFAM" id="SSF144232">
    <property type="entry name" value="HIT/MYND zinc finger-like"/>
    <property type="match status" value="1"/>
</dbReference>
<keyword evidence="1" id="KW-0479">Metal-binding</keyword>
<evidence type="ECO:0000256" key="6">
    <source>
        <dbReference type="PROSITE-ProRule" id="PRU00023"/>
    </source>
</evidence>
<keyword evidence="2" id="KW-0677">Repeat</keyword>
<organism evidence="9 10">
    <name type="scientific">Ceriporiopsis subvermispora (strain B)</name>
    <name type="common">White-rot fungus</name>
    <name type="synonym">Gelatoporia subvermispora</name>
    <dbReference type="NCBI Taxonomy" id="914234"/>
    <lineage>
        <taxon>Eukaryota</taxon>
        <taxon>Fungi</taxon>
        <taxon>Dikarya</taxon>
        <taxon>Basidiomycota</taxon>
        <taxon>Agaricomycotina</taxon>
        <taxon>Agaricomycetes</taxon>
        <taxon>Polyporales</taxon>
        <taxon>Gelatoporiaceae</taxon>
        <taxon>Gelatoporia</taxon>
    </lineage>
</organism>
<dbReference type="STRING" id="914234.M2PE89"/>
<evidence type="ECO:0000256" key="1">
    <source>
        <dbReference type="ARBA" id="ARBA00022723"/>
    </source>
</evidence>
<keyword evidence="4" id="KW-0862">Zinc</keyword>
<dbReference type="Proteomes" id="UP000016930">
    <property type="component" value="Unassembled WGS sequence"/>
</dbReference>
<dbReference type="GO" id="GO:0008270">
    <property type="term" value="F:zinc ion binding"/>
    <property type="evidence" value="ECO:0007669"/>
    <property type="project" value="UniProtKB-KW"/>
</dbReference>
<dbReference type="PANTHER" id="PTHR24189">
    <property type="entry name" value="MYOTROPHIN"/>
    <property type="match status" value="1"/>
</dbReference>
<evidence type="ECO:0000313" key="10">
    <source>
        <dbReference type="Proteomes" id="UP000016930"/>
    </source>
</evidence>
<evidence type="ECO:0000256" key="5">
    <source>
        <dbReference type="ARBA" id="ARBA00023043"/>
    </source>
</evidence>
<evidence type="ECO:0000256" key="4">
    <source>
        <dbReference type="ARBA" id="ARBA00022833"/>
    </source>
</evidence>
<dbReference type="PROSITE" id="PS50297">
    <property type="entry name" value="ANK_REP_REGION"/>
    <property type="match status" value="1"/>
</dbReference>
<accession>M2PE89</accession>
<sequence>MTRANESISHPYLPPQLLEELKKSPGRRYVNSYIHDAAAKQFRSDLNKNKVYLDSEVTLVPPSFVPESLRDTFSEDLTFGKGEKKTYLHLAAYFGDVPFTYECLRLGIKVDTKDAHGETPLLLACKRLVFHRCIYPYVDISSLSKDFGISVPTDTGGGSLLSYIVGEIASVAEILIAQHADVNIDLDGFSPLILACKAQYLPLVKLLLEHGANARIFPSADLSLFFLNRAERNQFRRLLEAHSTPTPRPPRPCPCWSGKPLQDCHAAEERPYPIEFLCPCASEKVYGACCRKRFYLGEVWNEEYQAIATTRLTATSETYIRDTALLPTFAQVTAYLKTNFACQPVYYPQLEAAFKQQKTAMARKLIDEKLADPAFVHAMQSLPFVALGFNRKYSKVFCKTLADKWNKAIDDYISRGSDTAGRPPKEIAMAAKVNENGGALYMRCEADGCTIRTDDNILRECSRCKGIYYCNADCQKAHWSQHRGRCKSSRVMPSEKYIQLLPSQLAVKEELVCVMEASLRRIRGMRHVSLAFAGSHMDVAGVFLSLDFQTGKDFANNPQM</sequence>
<keyword evidence="3 7" id="KW-0863">Zinc-finger</keyword>
<keyword evidence="10" id="KW-1185">Reference proteome</keyword>
<gene>
    <name evidence="9" type="ORF">CERSUDRAFT_98113</name>
</gene>
<dbReference type="PANTHER" id="PTHR24189:SF50">
    <property type="entry name" value="ANKYRIN REPEAT AND SOCS BOX PROTEIN 2"/>
    <property type="match status" value="1"/>
</dbReference>
<dbReference type="OrthoDB" id="194358at2759"/>
<feature type="domain" description="MYND-type" evidence="8">
    <location>
        <begin position="446"/>
        <end position="486"/>
    </location>
</feature>
<dbReference type="InterPro" id="IPR002893">
    <property type="entry name" value="Znf_MYND"/>
</dbReference>
<dbReference type="EMBL" id="KB445804">
    <property type="protein sequence ID" value="EMD34184.1"/>
    <property type="molecule type" value="Genomic_DNA"/>
</dbReference>
<dbReference type="SMART" id="SM00248">
    <property type="entry name" value="ANK"/>
    <property type="match status" value="2"/>
</dbReference>
<dbReference type="Gene3D" id="6.10.140.2220">
    <property type="match status" value="1"/>
</dbReference>
<evidence type="ECO:0000313" key="9">
    <source>
        <dbReference type="EMBL" id="EMD34184.1"/>
    </source>
</evidence>
<dbReference type="SUPFAM" id="SSF48403">
    <property type="entry name" value="Ankyrin repeat"/>
    <property type="match status" value="1"/>
</dbReference>
<dbReference type="PROSITE" id="PS50865">
    <property type="entry name" value="ZF_MYND_2"/>
    <property type="match status" value="1"/>
</dbReference>
<dbReference type="InterPro" id="IPR036770">
    <property type="entry name" value="Ankyrin_rpt-contain_sf"/>
</dbReference>
<dbReference type="InterPro" id="IPR002110">
    <property type="entry name" value="Ankyrin_rpt"/>
</dbReference>
<dbReference type="PROSITE" id="PS50088">
    <property type="entry name" value="ANK_REPEAT"/>
    <property type="match status" value="1"/>
</dbReference>
<reference evidence="9 10" key="1">
    <citation type="journal article" date="2012" name="Proc. Natl. Acad. Sci. U.S.A.">
        <title>Comparative genomics of Ceriporiopsis subvermispora and Phanerochaete chrysosporium provide insight into selective ligninolysis.</title>
        <authorList>
            <person name="Fernandez-Fueyo E."/>
            <person name="Ruiz-Duenas F.J."/>
            <person name="Ferreira P."/>
            <person name="Floudas D."/>
            <person name="Hibbett D.S."/>
            <person name="Canessa P."/>
            <person name="Larrondo L.F."/>
            <person name="James T.Y."/>
            <person name="Seelenfreund D."/>
            <person name="Lobos S."/>
            <person name="Polanco R."/>
            <person name="Tello M."/>
            <person name="Honda Y."/>
            <person name="Watanabe T."/>
            <person name="Watanabe T."/>
            <person name="Ryu J.S."/>
            <person name="Kubicek C.P."/>
            <person name="Schmoll M."/>
            <person name="Gaskell J."/>
            <person name="Hammel K.E."/>
            <person name="St John F.J."/>
            <person name="Vanden Wymelenberg A."/>
            <person name="Sabat G."/>
            <person name="Splinter BonDurant S."/>
            <person name="Syed K."/>
            <person name="Yadav J.S."/>
            <person name="Doddapaneni H."/>
            <person name="Subramanian V."/>
            <person name="Lavin J.L."/>
            <person name="Oguiza J.A."/>
            <person name="Perez G."/>
            <person name="Pisabarro A.G."/>
            <person name="Ramirez L."/>
            <person name="Santoyo F."/>
            <person name="Master E."/>
            <person name="Coutinho P.M."/>
            <person name="Henrissat B."/>
            <person name="Lombard V."/>
            <person name="Magnuson J.K."/>
            <person name="Kuees U."/>
            <person name="Hori C."/>
            <person name="Igarashi K."/>
            <person name="Samejima M."/>
            <person name="Held B.W."/>
            <person name="Barry K.W."/>
            <person name="LaButti K.M."/>
            <person name="Lapidus A."/>
            <person name="Lindquist E.A."/>
            <person name="Lucas S.M."/>
            <person name="Riley R."/>
            <person name="Salamov A.A."/>
            <person name="Hoffmeister D."/>
            <person name="Schwenk D."/>
            <person name="Hadar Y."/>
            <person name="Yarden O."/>
            <person name="de Vries R.P."/>
            <person name="Wiebenga A."/>
            <person name="Stenlid J."/>
            <person name="Eastwood D."/>
            <person name="Grigoriev I.V."/>
            <person name="Berka R.M."/>
            <person name="Blanchette R.A."/>
            <person name="Kersten P."/>
            <person name="Martinez A.T."/>
            <person name="Vicuna R."/>
            <person name="Cullen D."/>
        </authorList>
    </citation>
    <scope>NUCLEOTIDE SEQUENCE [LARGE SCALE GENOMIC DNA]</scope>
    <source>
        <strain evidence="9 10">B</strain>
    </source>
</reference>
<dbReference type="Pfam" id="PF01753">
    <property type="entry name" value="zf-MYND"/>
    <property type="match status" value="1"/>
</dbReference>
<protein>
    <recommendedName>
        <fullName evidence="8">MYND-type domain-containing protein</fullName>
    </recommendedName>
</protein>
<dbReference type="AlphaFoldDB" id="M2PE89"/>
<proteinExistence type="predicted"/>
<evidence type="ECO:0000256" key="3">
    <source>
        <dbReference type="ARBA" id="ARBA00022771"/>
    </source>
</evidence>